<dbReference type="GO" id="GO:0031625">
    <property type="term" value="F:ubiquitin protein ligase binding"/>
    <property type="evidence" value="ECO:0007669"/>
    <property type="project" value="InterPro"/>
</dbReference>
<dbReference type="Proteomes" id="UP000685013">
    <property type="component" value="Chromosome 6"/>
</dbReference>
<dbReference type="GO" id="GO:0003824">
    <property type="term" value="F:catalytic activity"/>
    <property type="evidence" value="ECO:0007669"/>
    <property type="project" value="InterPro"/>
</dbReference>
<dbReference type="InterPro" id="IPR059120">
    <property type="entry name" value="Cullin-like_AB"/>
</dbReference>
<dbReference type="InterPro" id="IPR016158">
    <property type="entry name" value="Cullin_homology"/>
</dbReference>
<dbReference type="FunFam" id="3.30.230.130:FF:000005">
    <property type="entry name" value="Cullin-1 like"/>
    <property type="match status" value="1"/>
</dbReference>
<feature type="domain" description="Cullin family profile" evidence="6">
    <location>
        <begin position="531"/>
        <end position="761"/>
    </location>
</feature>
<dbReference type="CDD" id="cd02164">
    <property type="entry name" value="PPAT_CoAS"/>
    <property type="match status" value="1"/>
</dbReference>
<dbReference type="EMBL" id="JAGKQH010000006">
    <property type="protein sequence ID" value="KAG6597512.1"/>
    <property type="molecule type" value="Genomic_DNA"/>
</dbReference>
<dbReference type="GO" id="GO:0006511">
    <property type="term" value="P:ubiquitin-dependent protein catabolic process"/>
    <property type="evidence" value="ECO:0007669"/>
    <property type="project" value="InterPro"/>
</dbReference>
<comment type="caution">
    <text evidence="7">The sequence shown here is derived from an EMBL/GenBank/DDBJ whole genome shotgun (WGS) entry which is preliminary data.</text>
</comment>
<dbReference type="NCBIfam" id="NF001985">
    <property type="entry name" value="PRK00777.1"/>
    <property type="match status" value="1"/>
</dbReference>
<evidence type="ECO:0000256" key="4">
    <source>
        <dbReference type="RuleBase" id="RU003829"/>
    </source>
</evidence>
<proteinExistence type="inferred from homology"/>
<organism evidence="7 8">
    <name type="scientific">Cucurbita argyrosperma subsp. sororia</name>
    <dbReference type="NCBI Taxonomy" id="37648"/>
    <lineage>
        <taxon>Eukaryota</taxon>
        <taxon>Viridiplantae</taxon>
        <taxon>Streptophyta</taxon>
        <taxon>Embryophyta</taxon>
        <taxon>Tracheophyta</taxon>
        <taxon>Spermatophyta</taxon>
        <taxon>Magnoliopsida</taxon>
        <taxon>eudicotyledons</taxon>
        <taxon>Gunneridae</taxon>
        <taxon>Pentapetalae</taxon>
        <taxon>rosids</taxon>
        <taxon>fabids</taxon>
        <taxon>Cucurbitales</taxon>
        <taxon>Cucurbitaceae</taxon>
        <taxon>Cucurbiteae</taxon>
        <taxon>Cucurbita</taxon>
    </lineage>
</organism>
<feature type="compositionally biased region" description="Acidic residues" evidence="5">
    <location>
        <begin position="888"/>
        <end position="897"/>
    </location>
</feature>
<name>A0AAV6NIW8_9ROSI</name>
<dbReference type="FunFam" id="3.40.50.620:FF:000089">
    <property type="entry name" value="Bifunctional coenzyme A synthase"/>
    <property type="match status" value="1"/>
</dbReference>
<dbReference type="InterPro" id="IPR019559">
    <property type="entry name" value="Cullin_neddylation_domain"/>
</dbReference>
<dbReference type="PROSITE" id="PS50069">
    <property type="entry name" value="CULLIN_2"/>
    <property type="match status" value="1"/>
</dbReference>
<evidence type="ECO:0000256" key="2">
    <source>
        <dbReference type="ARBA" id="ARBA00069612"/>
    </source>
</evidence>
<dbReference type="FunFam" id="1.20.1310.10:FF:000013">
    <property type="entry name" value="Cullin-1 like"/>
    <property type="match status" value="1"/>
</dbReference>
<dbReference type="Pfam" id="PF26557">
    <property type="entry name" value="Cullin_AB"/>
    <property type="match status" value="1"/>
</dbReference>
<evidence type="ECO:0000256" key="1">
    <source>
        <dbReference type="ARBA" id="ARBA00022499"/>
    </source>
</evidence>
<dbReference type="InterPro" id="IPR004821">
    <property type="entry name" value="Cyt_trans-like"/>
</dbReference>
<dbReference type="PANTHER" id="PTHR11932">
    <property type="entry name" value="CULLIN"/>
    <property type="match status" value="1"/>
</dbReference>
<dbReference type="FunFam" id="1.20.1310.10:FF:000025">
    <property type="entry name" value="Cullin-1, putative"/>
    <property type="match status" value="1"/>
</dbReference>
<accession>A0AAV6NIW8</accession>
<dbReference type="FunFam" id="1.20.1310.10:FF:000021">
    <property type="entry name" value="Cullin-1, putative"/>
    <property type="match status" value="1"/>
</dbReference>
<evidence type="ECO:0000256" key="3">
    <source>
        <dbReference type="PROSITE-ProRule" id="PRU00330"/>
    </source>
</evidence>
<dbReference type="Pfam" id="PF10557">
    <property type="entry name" value="Cullin_Nedd8"/>
    <property type="match status" value="1"/>
</dbReference>
<dbReference type="InterPro" id="IPR001373">
    <property type="entry name" value="Cullin_N"/>
</dbReference>
<evidence type="ECO:0000313" key="7">
    <source>
        <dbReference type="EMBL" id="KAG6597512.1"/>
    </source>
</evidence>
<reference evidence="7 8" key="1">
    <citation type="journal article" date="2021" name="Hortic Res">
        <title>The domestication of Cucurbita argyrosperma as revealed by the genome of its wild relative.</title>
        <authorList>
            <person name="Barrera-Redondo J."/>
            <person name="Sanchez-de la Vega G."/>
            <person name="Aguirre-Liguori J.A."/>
            <person name="Castellanos-Morales G."/>
            <person name="Gutierrez-Guerrero Y.T."/>
            <person name="Aguirre-Dugua X."/>
            <person name="Aguirre-Planter E."/>
            <person name="Tenaillon M.I."/>
            <person name="Lira-Saade R."/>
            <person name="Eguiarte L.E."/>
        </authorList>
    </citation>
    <scope>NUCLEOTIDE SEQUENCE [LARGE SCALE GENOMIC DNA]</scope>
    <source>
        <strain evidence="7">JBR-2021</strain>
    </source>
</reference>
<dbReference type="SMART" id="SM00884">
    <property type="entry name" value="Cullin_Nedd8"/>
    <property type="match status" value="1"/>
</dbReference>
<dbReference type="AlphaFoldDB" id="A0AAV6NIW8"/>
<keyword evidence="8" id="KW-1185">Reference proteome</keyword>
<dbReference type="FunFam" id="1.10.10.10:FF:000503">
    <property type="entry name" value="Cullin-1"/>
    <property type="match status" value="1"/>
</dbReference>
<evidence type="ECO:0000259" key="6">
    <source>
        <dbReference type="PROSITE" id="PS50069"/>
    </source>
</evidence>
<feature type="region of interest" description="Disordered" evidence="5">
    <location>
        <begin position="882"/>
        <end position="901"/>
    </location>
</feature>
<sequence length="918" mass="105291">MTISEDSAIDSKISPPNSYESVVLGGTFDRLHDGHRLFLKAAAELARDRILIGVCDGPMLSKKKFRELIQPIEERMQNVVDYVKSVKPALLVHVEPIVDPYGPSIVDETLEAIVVSKETLAGGMSVNKKRGEKGLPLLKIEVVDLVTEESGGDKLISPSLSPEIGVGDNTTMNERKTIDLEQGWDFMQKGITKLKNILEGLPEPQFSSEDYMMLYTTIYNMCTQKPPHDYSQQLYDKYRESFEEYITSSVLPSLREKHDEFMLRELVKRWANHKVMVRWLSRFFHYLDRYFIARRSLPPLHDVGLTCFRDLIYQELNAKVRDAVISLIDQEREGEQIDRALLKNVLDIFVEIGMGQMDCYENDFETAMLKDTAAYYSRKASNWILEDSCPDYMLKAEECLRREKDRVSHYLHSSSEPKLLEKVQHELLSAYATQLLEKEHSGCHALLRDDKVEDLSRMFRLFSKIPRGLDPVSNTFKQHVTTEGTALVKQAEDAASNKKAEKRDVIGLQEQVFALKEAFEVFCNKGVAGSSSAELLATFCDNILKKGGSEKLSDEAIEETLEKVVKLLAYISDKDLFAEFYRKKLARRLLFDKSANDEHERSILTKLKQQCGGQFTSKMEGMVTDLTLAKENQASFEEYLTTNPQAHPGIDLTVTVLTTGFWPSYKSFDLNLPAEMVKCVEVFKEFYQTKTKHRKLTWIYSLGICNIIGKFEPKTIELIVTTYQASALLLFNSSDRLSYSEIMTQLNLNDDDVVRLLHSLSCAKYKILNKEPSTKTISPSDHFEFNTKFTDKMRRIKIPLPPVDEKKKVIEDVDKDRRYAIDASIVRIMKSRKVLSHQQLVLECVEQLGRMFKPDFKVIKKRIEDLITRDYLERDKDNPSLFRKSFDDNDDDNEDAGGVDGTFSRKRTTMLHQLLTTI</sequence>
<evidence type="ECO:0000313" key="8">
    <source>
        <dbReference type="Proteomes" id="UP000685013"/>
    </source>
</evidence>
<comment type="similarity">
    <text evidence="3 4">Belongs to the cullin family.</text>
</comment>
<evidence type="ECO:0000256" key="5">
    <source>
        <dbReference type="SAM" id="MobiDB-lite"/>
    </source>
</evidence>
<dbReference type="SMART" id="SM00182">
    <property type="entry name" value="CULLIN"/>
    <property type="match status" value="1"/>
</dbReference>
<keyword evidence="1" id="KW-1017">Isopeptide bond</keyword>
<protein>
    <recommendedName>
        <fullName evidence="2">Cullin-1</fullName>
    </recommendedName>
</protein>
<feature type="non-terminal residue" evidence="7">
    <location>
        <position position="1"/>
    </location>
</feature>
<dbReference type="Pfam" id="PF00888">
    <property type="entry name" value="Cullin"/>
    <property type="match status" value="1"/>
</dbReference>
<dbReference type="InterPro" id="IPR045093">
    <property type="entry name" value="Cullin"/>
</dbReference>
<gene>
    <name evidence="7" type="primary">CUL1</name>
    <name evidence="7" type="ORF">SDJN03_10692</name>
</gene>
<dbReference type="Pfam" id="PF01467">
    <property type="entry name" value="CTP_transf_like"/>
    <property type="match status" value="1"/>
</dbReference>